<name>W4LLU7_ENTF1</name>
<reference evidence="1 2" key="1">
    <citation type="journal article" date="2014" name="Nature">
        <title>An environmental bacterial taxon with a large and distinct metabolic repertoire.</title>
        <authorList>
            <person name="Wilson M.C."/>
            <person name="Mori T."/>
            <person name="Ruckert C."/>
            <person name="Uria A.R."/>
            <person name="Helf M.J."/>
            <person name="Takada K."/>
            <person name="Gernert C."/>
            <person name="Steffens U.A."/>
            <person name="Heycke N."/>
            <person name="Schmitt S."/>
            <person name="Rinke C."/>
            <person name="Helfrich E.J."/>
            <person name="Brachmann A.O."/>
            <person name="Gurgui C."/>
            <person name="Wakimoto T."/>
            <person name="Kracht M."/>
            <person name="Crusemann M."/>
            <person name="Hentschel U."/>
            <person name="Abe I."/>
            <person name="Matsunaga S."/>
            <person name="Kalinowski J."/>
            <person name="Takeyama H."/>
            <person name="Piel J."/>
        </authorList>
    </citation>
    <scope>NUCLEOTIDE SEQUENCE [LARGE SCALE GENOMIC DNA]</scope>
    <source>
        <strain evidence="2">TSY1</strain>
    </source>
</reference>
<keyword evidence="2" id="KW-1185">Reference proteome</keyword>
<protein>
    <submittedName>
        <fullName evidence="1">Uncharacterized protein</fullName>
    </submittedName>
</protein>
<organism evidence="1 2">
    <name type="scientific">Entotheonella factor</name>
    <dbReference type="NCBI Taxonomy" id="1429438"/>
    <lineage>
        <taxon>Bacteria</taxon>
        <taxon>Pseudomonadati</taxon>
        <taxon>Nitrospinota/Tectimicrobiota group</taxon>
        <taxon>Candidatus Tectimicrobiota</taxon>
        <taxon>Candidatus Entotheonellia</taxon>
        <taxon>Candidatus Entotheonellales</taxon>
        <taxon>Candidatus Entotheonellaceae</taxon>
        <taxon>Candidatus Entotheonella</taxon>
    </lineage>
</organism>
<evidence type="ECO:0000313" key="1">
    <source>
        <dbReference type="EMBL" id="ETW98301.1"/>
    </source>
</evidence>
<comment type="caution">
    <text evidence="1">The sequence shown here is derived from an EMBL/GenBank/DDBJ whole genome shotgun (WGS) entry which is preliminary data.</text>
</comment>
<dbReference type="AlphaFoldDB" id="W4LLU7"/>
<evidence type="ECO:0000313" key="2">
    <source>
        <dbReference type="Proteomes" id="UP000019141"/>
    </source>
</evidence>
<dbReference type="Proteomes" id="UP000019141">
    <property type="component" value="Unassembled WGS sequence"/>
</dbReference>
<dbReference type="EMBL" id="AZHW01000565">
    <property type="protein sequence ID" value="ETW98301.1"/>
    <property type="molecule type" value="Genomic_DNA"/>
</dbReference>
<dbReference type="HOGENOM" id="CLU_3267285_0_0_7"/>
<accession>W4LLU7</accession>
<gene>
    <name evidence="1" type="ORF">ETSY1_19205</name>
</gene>
<sequence length="41" mass="4646">MILPCDALEMAVDITKEMKMEMSDDSKAIQLTLLITDCREV</sequence>
<proteinExistence type="predicted"/>